<accession>A0A9D4AZD6</accession>
<reference evidence="1" key="1">
    <citation type="submission" date="2021-09" db="EMBL/GenBank/DDBJ databases">
        <title>The genome of Mauremys mutica provides insights into the evolution of semi-aquatic lifestyle.</title>
        <authorList>
            <person name="Gong S."/>
            <person name="Gao Y."/>
        </authorList>
    </citation>
    <scope>NUCLEOTIDE SEQUENCE</scope>
    <source>
        <strain evidence="1">MM-2020</strain>
        <tissue evidence="1">Muscle</tissue>
    </source>
</reference>
<organism evidence="1 2">
    <name type="scientific">Mauremys mutica</name>
    <name type="common">yellowpond turtle</name>
    <dbReference type="NCBI Taxonomy" id="74926"/>
    <lineage>
        <taxon>Eukaryota</taxon>
        <taxon>Metazoa</taxon>
        <taxon>Chordata</taxon>
        <taxon>Craniata</taxon>
        <taxon>Vertebrata</taxon>
        <taxon>Euteleostomi</taxon>
        <taxon>Archelosauria</taxon>
        <taxon>Testudinata</taxon>
        <taxon>Testudines</taxon>
        <taxon>Cryptodira</taxon>
        <taxon>Durocryptodira</taxon>
        <taxon>Testudinoidea</taxon>
        <taxon>Geoemydidae</taxon>
        <taxon>Geoemydinae</taxon>
        <taxon>Mauremys</taxon>
    </lineage>
</organism>
<comment type="caution">
    <text evidence="1">The sequence shown here is derived from an EMBL/GenBank/DDBJ whole genome shotgun (WGS) entry which is preliminary data.</text>
</comment>
<gene>
    <name evidence="1" type="ORF">KIL84_002580</name>
</gene>
<proteinExistence type="predicted"/>
<evidence type="ECO:0000313" key="1">
    <source>
        <dbReference type="EMBL" id="KAH1174436.1"/>
    </source>
</evidence>
<protein>
    <submittedName>
        <fullName evidence="1">Uncharacterized protein</fullName>
    </submittedName>
</protein>
<keyword evidence="2" id="KW-1185">Reference proteome</keyword>
<dbReference type="Proteomes" id="UP000827986">
    <property type="component" value="Unassembled WGS sequence"/>
</dbReference>
<sequence length="104" mass="11831">MHFIYRGSHNPLRGIHRFYKAGTTCTGWITYAKIKISRPQYSTYPTFPHVITTCVISHTLTAGLRDTNGKSRVQVFISLPIKTLLMTSIMIERRVSSEAGLPYK</sequence>
<dbReference type="AlphaFoldDB" id="A0A9D4AZD6"/>
<dbReference type="EMBL" id="JAHDVG010000480">
    <property type="protein sequence ID" value="KAH1174436.1"/>
    <property type="molecule type" value="Genomic_DNA"/>
</dbReference>
<evidence type="ECO:0000313" key="2">
    <source>
        <dbReference type="Proteomes" id="UP000827986"/>
    </source>
</evidence>
<name>A0A9D4AZD6_9SAUR</name>